<dbReference type="Proteomes" id="UP000822688">
    <property type="component" value="Chromosome V"/>
</dbReference>
<evidence type="ECO:0000256" key="1">
    <source>
        <dbReference type="SAM" id="MobiDB-lite"/>
    </source>
</evidence>
<proteinExistence type="predicted"/>
<dbReference type="AlphaFoldDB" id="A0A8T0HTJ8"/>
<name>A0A8T0HTJ8_CERPU</name>
<protein>
    <submittedName>
        <fullName evidence="2">Uncharacterized protein</fullName>
    </submittedName>
</protein>
<keyword evidence="3" id="KW-1185">Reference proteome</keyword>
<evidence type="ECO:0000313" key="2">
    <source>
        <dbReference type="EMBL" id="KAG0574055.1"/>
    </source>
</evidence>
<organism evidence="2 3">
    <name type="scientific">Ceratodon purpureus</name>
    <name type="common">Fire moss</name>
    <name type="synonym">Dicranum purpureum</name>
    <dbReference type="NCBI Taxonomy" id="3225"/>
    <lineage>
        <taxon>Eukaryota</taxon>
        <taxon>Viridiplantae</taxon>
        <taxon>Streptophyta</taxon>
        <taxon>Embryophyta</taxon>
        <taxon>Bryophyta</taxon>
        <taxon>Bryophytina</taxon>
        <taxon>Bryopsida</taxon>
        <taxon>Dicranidae</taxon>
        <taxon>Pseudoditrichales</taxon>
        <taxon>Ditrichaceae</taxon>
        <taxon>Ceratodon</taxon>
    </lineage>
</organism>
<feature type="region of interest" description="Disordered" evidence="1">
    <location>
        <begin position="1"/>
        <end position="47"/>
    </location>
</feature>
<comment type="caution">
    <text evidence="2">The sequence shown here is derived from an EMBL/GenBank/DDBJ whole genome shotgun (WGS) entry which is preliminary data.</text>
</comment>
<dbReference type="EMBL" id="CM026426">
    <property type="protein sequence ID" value="KAG0574055.1"/>
    <property type="molecule type" value="Genomic_DNA"/>
</dbReference>
<feature type="compositionally biased region" description="Polar residues" evidence="1">
    <location>
        <begin position="14"/>
        <end position="31"/>
    </location>
</feature>
<evidence type="ECO:0000313" key="3">
    <source>
        <dbReference type="Proteomes" id="UP000822688"/>
    </source>
</evidence>
<accession>A0A8T0HTJ8</accession>
<feature type="compositionally biased region" description="Basic and acidic residues" evidence="1">
    <location>
        <begin position="1"/>
        <end position="13"/>
    </location>
</feature>
<sequence>MPHPTHTDKEKTNLTEPSFNCNSQPSTQAASIQPAPDPRLPSISLLPPQASATSSLHYRESLTSFFDPPPAEWSSSMLHKAAASFLQPSIASNRQIVFLCSSMPQTPLRSRQPLTVPNPIKAVHFHHRNLFGPSFGCPLALKPP</sequence>
<reference evidence="2" key="1">
    <citation type="submission" date="2020-06" db="EMBL/GenBank/DDBJ databases">
        <title>WGS assembly of Ceratodon purpureus strain R40.</title>
        <authorList>
            <person name="Carey S.B."/>
            <person name="Jenkins J."/>
            <person name="Shu S."/>
            <person name="Lovell J.T."/>
            <person name="Sreedasyam A."/>
            <person name="Maumus F."/>
            <person name="Tiley G.P."/>
            <person name="Fernandez-Pozo N."/>
            <person name="Barry K."/>
            <person name="Chen C."/>
            <person name="Wang M."/>
            <person name="Lipzen A."/>
            <person name="Daum C."/>
            <person name="Saski C.A."/>
            <person name="Payton A.C."/>
            <person name="Mcbreen J.C."/>
            <person name="Conrad R.E."/>
            <person name="Kollar L.M."/>
            <person name="Olsson S."/>
            <person name="Huttunen S."/>
            <person name="Landis J.B."/>
            <person name="Wickett N.J."/>
            <person name="Johnson M.G."/>
            <person name="Rensing S.A."/>
            <person name="Grimwood J."/>
            <person name="Schmutz J."/>
            <person name="Mcdaniel S.F."/>
        </authorList>
    </citation>
    <scope>NUCLEOTIDE SEQUENCE</scope>
    <source>
        <strain evidence="2">R40</strain>
    </source>
</reference>
<gene>
    <name evidence="2" type="ORF">KC19_VG231200</name>
</gene>